<protein>
    <submittedName>
        <fullName evidence="2">Uncharacterized protein</fullName>
    </submittedName>
</protein>
<keyword evidence="3" id="KW-1185">Reference proteome</keyword>
<accession>A0AAV4EZ30</accession>
<keyword evidence="1" id="KW-0472">Membrane</keyword>
<feature type="transmembrane region" description="Helical" evidence="1">
    <location>
        <begin position="76"/>
        <end position="95"/>
    </location>
</feature>
<dbReference type="Proteomes" id="UP000762676">
    <property type="component" value="Unassembled WGS sequence"/>
</dbReference>
<proteinExistence type="predicted"/>
<reference evidence="2 3" key="1">
    <citation type="journal article" date="2021" name="Elife">
        <title>Chloroplast acquisition without the gene transfer in kleptoplastic sea slugs, Plakobranchus ocellatus.</title>
        <authorList>
            <person name="Maeda T."/>
            <person name="Takahashi S."/>
            <person name="Yoshida T."/>
            <person name="Shimamura S."/>
            <person name="Takaki Y."/>
            <person name="Nagai Y."/>
            <person name="Toyoda A."/>
            <person name="Suzuki Y."/>
            <person name="Arimoto A."/>
            <person name="Ishii H."/>
            <person name="Satoh N."/>
            <person name="Nishiyama T."/>
            <person name="Hasebe M."/>
            <person name="Maruyama T."/>
            <person name="Minagawa J."/>
            <person name="Obokata J."/>
            <person name="Shigenobu S."/>
        </authorList>
    </citation>
    <scope>NUCLEOTIDE SEQUENCE [LARGE SCALE GENOMIC DNA]</scope>
</reference>
<dbReference type="AlphaFoldDB" id="A0AAV4EZ30"/>
<evidence type="ECO:0000313" key="3">
    <source>
        <dbReference type="Proteomes" id="UP000762676"/>
    </source>
</evidence>
<keyword evidence="1" id="KW-0812">Transmembrane</keyword>
<comment type="caution">
    <text evidence="2">The sequence shown here is derived from an EMBL/GenBank/DDBJ whole genome shotgun (WGS) entry which is preliminary data.</text>
</comment>
<keyword evidence="1" id="KW-1133">Transmembrane helix</keyword>
<gene>
    <name evidence="2" type="ORF">ElyMa_000217200</name>
</gene>
<dbReference type="EMBL" id="BMAT01000425">
    <property type="protein sequence ID" value="GFR66031.1"/>
    <property type="molecule type" value="Genomic_DNA"/>
</dbReference>
<organism evidence="2 3">
    <name type="scientific">Elysia marginata</name>
    <dbReference type="NCBI Taxonomy" id="1093978"/>
    <lineage>
        <taxon>Eukaryota</taxon>
        <taxon>Metazoa</taxon>
        <taxon>Spiralia</taxon>
        <taxon>Lophotrochozoa</taxon>
        <taxon>Mollusca</taxon>
        <taxon>Gastropoda</taxon>
        <taxon>Heterobranchia</taxon>
        <taxon>Euthyneura</taxon>
        <taxon>Panpulmonata</taxon>
        <taxon>Sacoglossa</taxon>
        <taxon>Placobranchoidea</taxon>
        <taxon>Plakobranchidae</taxon>
        <taxon>Elysia</taxon>
    </lineage>
</organism>
<name>A0AAV4EZ30_9GAST</name>
<evidence type="ECO:0000256" key="1">
    <source>
        <dbReference type="SAM" id="Phobius"/>
    </source>
</evidence>
<sequence>MTLNIDRGPVYTCRDLHVNGVPVTNATPKCQVLTTLAECDPEHSCAMWGGRAVCNVTKTMKLPFDQMGPTVGFDSFLTMSLVVVVVMAGLVAISVRMVTVALGKEPGFPAPEESAAE</sequence>
<evidence type="ECO:0000313" key="2">
    <source>
        <dbReference type="EMBL" id="GFR66031.1"/>
    </source>
</evidence>